<accession>A0ABU0BZQ0</accession>
<sequence>MLCDVGRKNAVESRIFHLVGVPDDWPNQQM</sequence>
<evidence type="ECO:0000313" key="2">
    <source>
        <dbReference type="Proteomes" id="UP001230207"/>
    </source>
</evidence>
<dbReference type="EMBL" id="JAUSVF010000003">
    <property type="protein sequence ID" value="MDQ0323184.1"/>
    <property type="molecule type" value="Genomic_DNA"/>
</dbReference>
<organism evidence="1 2">
    <name type="scientific">Pararhizobium capsulatum DSM 1112</name>
    <dbReference type="NCBI Taxonomy" id="1121113"/>
    <lineage>
        <taxon>Bacteria</taxon>
        <taxon>Pseudomonadati</taxon>
        <taxon>Pseudomonadota</taxon>
        <taxon>Alphaproteobacteria</taxon>
        <taxon>Hyphomicrobiales</taxon>
        <taxon>Rhizobiaceae</taxon>
        <taxon>Rhizobium/Agrobacterium group</taxon>
        <taxon>Pararhizobium</taxon>
    </lineage>
</organism>
<comment type="caution">
    <text evidence="1">The sequence shown here is derived from an EMBL/GenBank/DDBJ whole genome shotgun (WGS) entry which is preliminary data.</text>
</comment>
<protein>
    <submittedName>
        <fullName evidence="1">Uncharacterized protein</fullName>
    </submittedName>
</protein>
<dbReference type="Proteomes" id="UP001230207">
    <property type="component" value="Unassembled WGS sequence"/>
</dbReference>
<name>A0ABU0BZQ0_9HYPH</name>
<keyword evidence="2" id="KW-1185">Reference proteome</keyword>
<reference evidence="1 2" key="1">
    <citation type="submission" date="2023-07" db="EMBL/GenBank/DDBJ databases">
        <title>Genomic Encyclopedia of Type Strains, Phase IV (KMG-IV): sequencing the most valuable type-strain genomes for metagenomic binning, comparative biology and taxonomic classification.</title>
        <authorList>
            <person name="Goeker M."/>
        </authorList>
    </citation>
    <scope>NUCLEOTIDE SEQUENCE [LARGE SCALE GENOMIC DNA]</scope>
    <source>
        <strain evidence="1 2">DSM 1112</strain>
    </source>
</reference>
<evidence type="ECO:0000313" key="1">
    <source>
        <dbReference type="EMBL" id="MDQ0323184.1"/>
    </source>
</evidence>
<proteinExistence type="predicted"/>
<gene>
    <name evidence="1" type="ORF">QO002_005390</name>
</gene>